<name>A0A017STS0_9BACT</name>
<keyword evidence="3" id="KW-1185">Reference proteome</keyword>
<dbReference type="InterPro" id="IPR050570">
    <property type="entry name" value="Cell_wall_metabolism_enzyme"/>
</dbReference>
<dbReference type="AlphaFoldDB" id="A0A017STS0"/>
<organism evidence="2 3">
    <name type="scientific">Chondromyces apiculatus DSM 436</name>
    <dbReference type="NCBI Taxonomy" id="1192034"/>
    <lineage>
        <taxon>Bacteria</taxon>
        <taxon>Pseudomonadati</taxon>
        <taxon>Myxococcota</taxon>
        <taxon>Polyangia</taxon>
        <taxon>Polyangiales</taxon>
        <taxon>Polyangiaceae</taxon>
        <taxon>Chondromyces</taxon>
    </lineage>
</organism>
<dbReference type="STRING" id="1192034.CAP_1144"/>
<dbReference type="PANTHER" id="PTHR21666:SF270">
    <property type="entry name" value="MUREIN HYDROLASE ACTIVATOR ENVC"/>
    <property type="match status" value="1"/>
</dbReference>
<evidence type="ECO:0000313" key="2">
    <source>
        <dbReference type="EMBL" id="EYF00157.1"/>
    </source>
</evidence>
<dbReference type="Pfam" id="PF01551">
    <property type="entry name" value="Peptidase_M23"/>
    <property type="match status" value="1"/>
</dbReference>
<feature type="domain" description="M23ase beta-sheet core" evidence="1">
    <location>
        <begin position="26"/>
        <end position="118"/>
    </location>
</feature>
<dbReference type="Proteomes" id="UP000019678">
    <property type="component" value="Unassembled WGS sequence"/>
</dbReference>
<evidence type="ECO:0000313" key="3">
    <source>
        <dbReference type="Proteomes" id="UP000019678"/>
    </source>
</evidence>
<dbReference type="PANTHER" id="PTHR21666">
    <property type="entry name" value="PEPTIDASE-RELATED"/>
    <property type="match status" value="1"/>
</dbReference>
<dbReference type="InterPro" id="IPR011055">
    <property type="entry name" value="Dup_hybrid_motif"/>
</dbReference>
<dbReference type="InterPro" id="IPR016047">
    <property type="entry name" value="M23ase_b-sheet_dom"/>
</dbReference>
<dbReference type="CDD" id="cd12797">
    <property type="entry name" value="M23_peptidase"/>
    <property type="match status" value="1"/>
</dbReference>
<dbReference type="RefSeq" id="WP_052376902.1">
    <property type="nucleotide sequence ID" value="NZ_ASRX01000128.1"/>
</dbReference>
<accession>A0A017STS0</accession>
<protein>
    <submittedName>
        <fullName evidence="2">Metalloendopeptidase membrane protein</fullName>
    </submittedName>
</protein>
<evidence type="ECO:0000259" key="1">
    <source>
        <dbReference type="Pfam" id="PF01551"/>
    </source>
</evidence>
<reference evidence="2 3" key="1">
    <citation type="submission" date="2013-05" db="EMBL/GenBank/DDBJ databases">
        <title>Genome assembly of Chondromyces apiculatus DSM 436.</title>
        <authorList>
            <person name="Sharma G."/>
            <person name="Khatri I."/>
            <person name="Kaur C."/>
            <person name="Mayilraj S."/>
            <person name="Subramanian S."/>
        </authorList>
    </citation>
    <scope>NUCLEOTIDE SEQUENCE [LARGE SCALE GENOMIC DNA]</scope>
    <source>
        <strain evidence="2 3">DSM 436</strain>
    </source>
</reference>
<dbReference type="Gene3D" id="2.70.70.10">
    <property type="entry name" value="Glucose Permease (Domain IIA)"/>
    <property type="match status" value="1"/>
</dbReference>
<comment type="caution">
    <text evidence="2">The sequence shown here is derived from an EMBL/GenBank/DDBJ whole genome shotgun (WGS) entry which is preliminary data.</text>
</comment>
<dbReference type="eggNOG" id="COG0739">
    <property type="taxonomic scope" value="Bacteria"/>
</dbReference>
<dbReference type="GO" id="GO:0004222">
    <property type="term" value="F:metalloendopeptidase activity"/>
    <property type="evidence" value="ECO:0007669"/>
    <property type="project" value="TreeGrafter"/>
</dbReference>
<proteinExistence type="predicted"/>
<sequence length="267" mass="28222">MGGDPQRLSSTFGPRLQVGREMAYDFHRGIDIPAPEGTSVLAIADGVVTRAGDDAGYSDTMVQVEHCGDDGCRWSNYLHLAEACVEVGDEVDAGDVVGLSGIAESGDEQLHFEIREGRSTQGYAVHPLRVLPGLQWAPPTVSIVAVDEEASGGAAVEVEVGTIGVDPALVRVEVVTRDRGTDATLGERVFDTEAWNREYTLEEDPGLIDTPEIDGIRVEPAPFTHGSVAYGLRVRFSGLGAVSAGREMGVTVKAVDAYGVVSEASLP</sequence>
<dbReference type="SUPFAM" id="SSF51261">
    <property type="entry name" value="Duplicated hybrid motif"/>
    <property type="match status" value="1"/>
</dbReference>
<dbReference type="EMBL" id="ASRX01000128">
    <property type="protein sequence ID" value="EYF00157.1"/>
    <property type="molecule type" value="Genomic_DNA"/>
</dbReference>
<gene>
    <name evidence="2" type="ORF">CAP_1144</name>
</gene>